<organism evidence="2 3">
    <name type="scientific">Caldithrix abyssi DSM 13497</name>
    <dbReference type="NCBI Taxonomy" id="880073"/>
    <lineage>
        <taxon>Bacteria</taxon>
        <taxon>Pseudomonadati</taxon>
        <taxon>Calditrichota</taxon>
        <taxon>Calditrichia</taxon>
        <taxon>Calditrichales</taxon>
        <taxon>Calditrichaceae</taxon>
        <taxon>Caldithrix</taxon>
    </lineage>
</organism>
<dbReference type="EMBL" id="CP018099">
    <property type="protein sequence ID" value="APF16970.1"/>
    <property type="molecule type" value="Genomic_DNA"/>
</dbReference>
<reference evidence="2 3" key="1">
    <citation type="submission" date="2016-11" db="EMBL/GenBank/DDBJ databases">
        <title>Genomic analysis of Caldithrix abyssi and proposal of a novel bacterial phylum Caldithrichaeota.</title>
        <authorList>
            <person name="Kublanov I."/>
            <person name="Sigalova O."/>
            <person name="Gavrilov S."/>
            <person name="Lebedinsky A."/>
            <person name="Ivanova N."/>
            <person name="Daum C."/>
            <person name="Reddy T."/>
            <person name="Klenk H.P."/>
            <person name="Goker M."/>
            <person name="Reva O."/>
            <person name="Miroshnichenko M."/>
            <person name="Kyprides N."/>
            <person name="Woyke T."/>
            <person name="Gelfand M."/>
        </authorList>
    </citation>
    <scope>NUCLEOTIDE SEQUENCE [LARGE SCALE GENOMIC DNA]</scope>
    <source>
        <strain evidence="2 3">LF13</strain>
    </source>
</reference>
<gene>
    <name evidence="1" type="ORF">Cabys_219</name>
    <name evidence="2" type="ORF">Cabys_3595</name>
</gene>
<sequence>MRGKIKNQRLKVKEMNASERMVKQLLSNVNLCQLQKVFTSWNPEEFGIIDRLTEEQKRFEIEHYGYYQPMVISKKSKRENKK</sequence>
<dbReference type="EMBL" id="CP018099">
    <property type="protein sequence ID" value="APF20341.1"/>
    <property type="molecule type" value="Genomic_DNA"/>
</dbReference>
<dbReference type="Proteomes" id="UP000183868">
    <property type="component" value="Chromosome"/>
</dbReference>
<dbReference type="KEGG" id="caby:Cabys_3595"/>
<evidence type="ECO:0000313" key="1">
    <source>
        <dbReference type="EMBL" id="APF16970.1"/>
    </source>
</evidence>
<protein>
    <submittedName>
        <fullName evidence="2">Uncharacterized protein</fullName>
    </submittedName>
</protein>
<proteinExistence type="predicted"/>
<name>A0A1J1CCB6_CALAY</name>
<evidence type="ECO:0000313" key="2">
    <source>
        <dbReference type="EMBL" id="APF20341.1"/>
    </source>
</evidence>
<dbReference type="AlphaFoldDB" id="A0A1J1CCB6"/>
<accession>A0A1J1CCB6</accession>
<evidence type="ECO:0000313" key="3">
    <source>
        <dbReference type="Proteomes" id="UP000183868"/>
    </source>
</evidence>
<dbReference type="KEGG" id="caby:Cabys_219"/>